<evidence type="ECO:0000259" key="6">
    <source>
        <dbReference type="SMART" id="SM00237"/>
    </source>
</evidence>
<dbReference type="EMBL" id="FOVR01000008">
    <property type="protein sequence ID" value="SFO57658.1"/>
    <property type="molecule type" value="Genomic_DNA"/>
</dbReference>
<dbReference type="InterPro" id="IPR001343">
    <property type="entry name" value="Hemolysn_Ca-bd"/>
</dbReference>
<dbReference type="PANTHER" id="PTHR38340:SF1">
    <property type="entry name" value="S-LAYER PROTEIN"/>
    <property type="match status" value="1"/>
</dbReference>
<evidence type="ECO:0000256" key="2">
    <source>
        <dbReference type="ARBA" id="ARBA00022525"/>
    </source>
</evidence>
<dbReference type="GO" id="GO:0005576">
    <property type="term" value="C:extracellular region"/>
    <property type="evidence" value="ECO:0007669"/>
    <property type="project" value="UniProtKB-SubCell"/>
</dbReference>
<evidence type="ECO:0000256" key="3">
    <source>
        <dbReference type="ARBA" id="ARBA00022729"/>
    </source>
</evidence>
<keyword evidence="5" id="KW-0106">Calcium</keyword>
<dbReference type="OrthoDB" id="5618759at2"/>
<dbReference type="Gene3D" id="2.60.40.2030">
    <property type="match status" value="4"/>
</dbReference>
<protein>
    <submittedName>
        <fullName evidence="7">Ca2+-binding protein, RTX toxin-related</fullName>
    </submittedName>
</protein>
<dbReference type="AlphaFoldDB" id="A0A1I5IAN6"/>
<comment type="subcellular location">
    <subcellularLocation>
        <location evidence="1">Secreted</location>
    </subcellularLocation>
</comment>
<feature type="domain" description="Calx-beta" evidence="6">
    <location>
        <begin position="343"/>
        <end position="446"/>
    </location>
</feature>
<feature type="domain" description="Calx-beta" evidence="6">
    <location>
        <begin position="106"/>
        <end position="209"/>
    </location>
</feature>
<dbReference type="SMART" id="SM00237">
    <property type="entry name" value="Calx_beta"/>
    <property type="match status" value="4"/>
</dbReference>
<accession>A0A1I5IAN6</accession>
<dbReference type="InterPro" id="IPR038081">
    <property type="entry name" value="CalX-like_sf"/>
</dbReference>
<sequence length="939" mass="97484">MPDPIISIASLSRTEAFPFLFTATLSEASTSEVSVDWGILQDGSARIQDDVNIGSGTLTFAAGETEKTFYIFSQSDSIDEADENFTVVLTNPVNATLAGGENRMTATGIIEDNDGSGSDLALFVSDPIIHEGDSGTKQAVFEIRLSEAPTSSISLAYQTVDGSAVAGVDYTAKSGTVTFQAGQTVATIAVDISGDTTTEGDEFFNLVVTPNSSIANSVEDSTGTAYLLDDDAGSGNQPVVSLSGGVMEEADYQTYLYFTVTLSEPSSDTVTVRATTREDGSATALSDYYTKYDTITFAPGETEQKVIISILADSDVENYENFSVVLYEPTNAVLAGGEDSISATGIIQDDDGSATDVSLFVSDPVVSEGTTSGKQVFFELQLSQPSSSDITLSYSTENGTATAGQDYVAKSGTVTFLAGQTVASVGVTLLNDTVSEGDEIFSLVVTPNGSIANGSADSTGIATIQNTDVTKQTIRGNAANNSLSGGVGNDTIFGYAGNDTIVGGAGNDRIYGGAGLDTMSGNAGNDIYYVNAYGDKVNEQPGEGTDRVFSSSNYNLKANSQYIEHLTLTGNANFNGTGNMQANIMNGNMGNNRLNGLAGNDSLYGRGGADTLIGGTGNDRLYGHNGYDTLNGNQGNDRLFGGNGNDVLYGGNGNDTLFGGAHNDRLYGGAGLDTMSGNGGNDSYYVDAYNDKINELAGQGIDRVFSTTNYNLKANSQYIEHLTLSGNANINGTGNMQANIMNGNMGNNRLNGLAGNDTLNGKGGNDTLNGGTGFDRLNGQLGNDRLNGNQGNDILNGGNGNDILNGGLGNDQLYAGAGADRLIGSAGADKMYAGNDNAVDTFVFNSINDSRAGAAQHDMIYLFESREDQIDLSGIDANLSAVGNDSFQFSSAGASANAVWIQTSGSSIMLFADNNGDAVADFEIELVNLTSLDGLDITL</sequence>
<dbReference type="Gene3D" id="2.150.10.10">
    <property type="entry name" value="Serralysin-like metalloprotease, C-terminal"/>
    <property type="match status" value="3"/>
</dbReference>
<evidence type="ECO:0000313" key="7">
    <source>
        <dbReference type="EMBL" id="SFO57658.1"/>
    </source>
</evidence>
<dbReference type="InterPro" id="IPR011049">
    <property type="entry name" value="Serralysin-like_metalloprot_C"/>
</dbReference>
<dbReference type="InterPro" id="IPR050557">
    <property type="entry name" value="RTX_toxin/Mannuronan_C5-epim"/>
</dbReference>
<evidence type="ECO:0000256" key="5">
    <source>
        <dbReference type="ARBA" id="ARBA00022837"/>
    </source>
</evidence>
<evidence type="ECO:0000256" key="1">
    <source>
        <dbReference type="ARBA" id="ARBA00004613"/>
    </source>
</evidence>
<dbReference type="STRING" id="655353.SAMN04488056_108158"/>
<dbReference type="Pfam" id="PF03160">
    <property type="entry name" value="Calx-beta"/>
    <property type="match status" value="4"/>
</dbReference>
<dbReference type="SUPFAM" id="SSF141072">
    <property type="entry name" value="CalX-like"/>
    <property type="match status" value="4"/>
</dbReference>
<evidence type="ECO:0000256" key="4">
    <source>
        <dbReference type="ARBA" id="ARBA00022737"/>
    </source>
</evidence>
<dbReference type="RefSeq" id="WP_090073746.1">
    <property type="nucleotide sequence ID" value="NZ_FOVR01000008.1"/>
</dbReference>
<dbReference type="SUPFAM" id="SSF51120">
    <property type="entry name" value="beta-Roll"/>
    <property type="match status" value="3"/>
</dbReference>
<dbReference type="Proteomes" id="UP000199236">
    <property type="component" value="Unassembled WGS sequence"/>
</dbReference>
<organism evidence="7 8">
    <name type="scientific">Cohaesibacter marisflavi</name>
    <dbReference type="NCBI Taxonomy" id="655353"/>
    <lineage>
        <taxon>Bacteria</taxon>
        <taxon>Pseudomonadati</taxon>
        <taxon>Pseudomonadota</taxon>
        <taxon>Alphaproteobacteria</taxon>
        <taxon>Hyphomicrobiales</taxon>
        <taxon>Cohaesibacteraceae</taxon>
    </lineage>
</organism>
<gene>
    <name evidence="7" type="ORF">SAMN04488056_108158</name>
</gene>
<keyword evidence="3" id="KW-0732">Signal</keyword>
<dbReference type="InterPro" id="IPR018511">
    <property type="entry name" value="Hemolysin-typ_Ca-bd_CS"/>
</dbReference>
<evidence type="ECO:0000313" key="8">
    <source>
        <dbReference type="Proteomes" id="UP000199236"/>
    </source>
</evidence>
<dbReference type="GO" id="GO:0005509">
    <property type="term" value="F:calcium ion binding"/>
    <property type="evidence" value="ECO:0007669"/>
    <property type="project" value="InterPro"/>
</dbReference>
<dbReference type="InterPro" id="IPR003644">
    <property type="entry name" value="Calx_beta"/>
</dbReference>
<feature type="domain" description="Calx-beta" evidence="6">
    <location>
        <begin position="1"/>
        <end position="90"/>
    </location>
</feature>
<dbReference type="GO" id="GO:0016020">
    <property type="term" value="C:membrane"/>
    <property type="evidence" value="ECO:0007669"/>
    <property type="project" value="InterPro"/>
</dbReference>
<dbReference type="PRINTS" id="PR00313">
    <property type="entry name" value="CABNDNGRPT"/>
</dbReference>
<keyword evidence="2" id="KW-0964">Secreted</keyword>
<proteinExistence type="predicted"/>
<keyword evidence="4" id="KW-0677">Repeat</keyword>
<dbReference type="GO" id="GO:0007154">
    <property type="term" value="P:cell communication"/>
    <property type="evidence" value="ECO:0007669"/>
    <property type="project" value="InterPro"/>
</dbReference>
<keyword evidence="8" id="KW-1185">Reference proteome</keyword>
<dbReference type="PROSITE" id="PS00330">
    <property type="entry name" value="HEMOLYSIN_CALCIUM"/>
    <property type="match status" value="7"/>
</dbReference>
<feature type="domain" description="Calx-beta" evidence="6">
    <location>
        <begin position="223"/>
        <end position="327"/>
    </location>
</feature>
<reference evidence="7 8" key="1">
    <citation type="submission" date="2016-10" db="EMBL/GenBank/DDBJ databases">
        <authorList>
            <person name="de Groot N.N."/>
        </authorList>
    </citation>
    <scope>NUCLEOTIDE SEQUENCE [LARGE SCALE GENOMIC DNA]</scope>
    <source>
        <strain evidence="7 8">CGMCC 1.9157</strain>
    </source>
</reference>
<dbReference type="PANTHER" id="PTHR38340">
    <property type="entry name" value="S-LAYER PROTEIN"/>
    <property type="match status" value="1"/>
</dbReference>
<name>A0A1I5IAN6_9HYPH</name>
<dbReference type="Pfam" id="PF00353">
    <property type="entry name" value="HemolysinCabind"/>
    <property type="match status" value="6"/>
</dbReference>